<dbReference type="AlphaFoldDB" id="A0AAV3QUY9"/>
<dbReference type="EMBL" id="BAABME010023378">
    <property type="protein sequence ID" value="GAA0167914.1"/>
    <property type="molecule type" value="Genomic_DNA"/>
</dbReference>
<dbReference type="Proteomes" id="UP001454036">
    <property type="component" value="Unassembled WGS sequence"/>
</dbReference>
<organism evidence="1 2">
    <name type="scientific">Lithospermum erythrorhizon</name>
    <name type="common">Purple gromwell</name>
    <name type="synonym">Lithospermum officinale var. erythrorhizon</name>
    <dbReference type="NCBI Taxonomy" id="34254"/>
    <lineage>
        <taxon>Eukaryota</taxon>
        <taxon>Viridiplantae</taxon>
        <taxon>Streptophyta</taxon>
        <taxon>Embryophyta</taxon>
        <taxon>Tracheophyta</taxon>
        <taxon>Spermatophyta</taxon>
        <taxon>Magnoliopsida</taxon>
        <taxon>eudicotyledons</taxon>
        <taxon>Gunneridae</taxon>
        <taxon>Pentapetalae</taxon>
        <taxon>asterids</taxon>
        <taxon>lamiids</taxon>
        <taxon>Boraginales</taxon>
        <taxon>Boraginaceae</taxon>
        <taxon>Boraginoideae</taxon>
        <taxon>Lithospermeae</taxon>
        <taxon>Lithospermum</taxon>
    </lineage>
</organism>
<name>A0AAV3QUY9_LITER</name>
<proteinExistence type="predicted"/>
<accession>A0AAV3QUY9</accession>
<evidence type="ECO:0000313" key="1">
    <source>
        <dbReference type="EMBL" id="GAA0167914.1"/>
    </source>
</evidence>
<evidence type="ECO:0000313" key="2">
    <source>
        <dbReference type="Proteomes" id="UP001454036"/>
    </source>
</evidence>
<protein>
    <submittedName>
        <fullName evidence="1">Uncharacterized protein</fullName>
    </submittedName>
</protein>
<sequence>MLVFVQPNPSHVGPTEPVFELIRGSNATFEQPVEPLQCGPGEAGGENPIIIPDVRLVDGPLGLKLHDVLHRISFPCELGMRGGDMMRDEDVLEFAEGRGGSEGRCVGNGWCGIYTKKNRFLTTVKAVKVASRGVDMDYEKLESICTHVN</sequence>
<comment type="caution">
    <text evidence="1">The sequence shown here is derived from an EMBL/GenBank/DDBJ whole genome shotgun (WGS) entry which is preliminary data.</text>
</comment>
<reference evidence="1 2" key="1">
    <citation type="submission" date="2024-01" db="EMBL/GenBank/DDBJ databases">
        <title>The complete chloroplast genome sequence of Lithospermum erythrorhizon: insights into the phylogenetic relationship among Boraginaceae species and the maternal lineages of purple gromwells.</title>
        <authorList>
            <person name="Okada T."/>
            <person name="Watanabe K."/>
        </authorList>
    </citation>
    <scope>NUCLEOTIDE SEQUENCE [LARGE SCALE GENOMIC DNA]</scope>
</reference>
<keyword evidence="2" id="KW-1185">Reference proteome</keyword>
<gene>
    <name evidence="1" type="ORF">LIER_40463</name>
</gene>